<evidence type="ECO:0000259" key="1">
    <source>
        <dbReference type="Pfam" id="PF05043"/>
    </source>
</evidence>
<dbReference type="KEGG" id="vie:OL234_01500"/>
<accession>A0AAF0CVA2</accession>
<dbReference type="EMBL" id="CP110232">
    <property type="protein sequence ID" value="WEG73608.1"/>
    <property type="molecule type" value="Genomic_DNA"/>
</dbReference>
<dbReference type="Proteomes" id="UP001179647">
    <property type="component" value="Chromosome"/>
</dbReference>
<reference evidence="2" key="1">
    <citation type="submission" date="2022-10" db="EMBL/GenBank/DDBJ databases">
        <title>Vagococcus sp. isolated from poultry meat.</title>
        <authorList>
            <person name="Johansson P."/>
            <person name="Bjorkroth J."/>
        </authorList>
    </citation>
    <scope>NUCLEOTIDE SEQUENCE</scope>
    <source>
        <strain evidence="2">STAA11</strain>
    </source>
</reference>
<proteinExistence type="predicted"/>
<dbReference type="AlphaFoldDB" id="A0AAF0CVA2"/>
<dbReference type="InterPro" id="IPR007737">
    <property type="entry name" value="Mga_HTH"/>
</dbReference>
<dbReference type="Pfam" id="PF05043">
    <property type="entry name" value="Mga"/>
    <property type="match status" value="1"/>
</dbReference>
<evidence type="ECO:0000313" key="3">
    <source>
        <dbReference type="Proteomes" id="UP001179647"/>
    </source>
</evidence>
<dbReference type="RefSeq" id="WP_275469408.1">
    <property type="nucleotide sequence ID" value="NZ_CP110232.1"/>
</dbReference>
<sequence length="502" mass="58302">MLELLIKKNEYNQVVILGSTLLNNYQSIAELVKQLEISKSSLFRYLAVINEEFKKIHPVTPSISSDGVFLHLNNPGRIPKNNLFVRSLKTYLQNSTQFKLLLALSNSHNLTTNNLLVKLHISHSYFNKLLKEINNYIKPTQVFISQRNNRTYLDGPEVNLVVFKLLLKNILFSLEETTNLNNDSKNHSSPFNTKVLKRLSSTQQKSLYNIEEIISERKQAGHSITIDEEEIKTSLTILKKQHNLVTTTRHDYSPDLVLFLNLITRFAFPKIDEKLDRIAIAKAFLKEPTTLTQDTQILLTALDKAYDINLVPGSPLYYDYFYQGMMSFLYLRVLNYNFNTLFTLQTNKIDGFYIYNQSDYIKIKEIVNLPIPFINKQNEHVFRENSELFTSLIFTAIRRRKHTQLNVYLDFQSELSFETYLKSRINTTFHPGCIYYCQTLAEADLVVTNSLVETAPDQPAFIFLDINSSFSMGQLLVRLMELYTKKLITPRYEAIVQINSLY</sequence>
<organism evidence="2 3">
    <name type="scientific">Vagococcus intermedius</name>
    <dbReference type="NCBI Taxonomy" id="2991418"/>
    <lineage>
        <taxon>Bacteria</taxon>
        <taxon>Bacillati</taxon>
        <taxon>Bacillota</taxon>
        <taxon>Bacilli</taxon>
        <taxon>Lactobacillales</taxon>
        <taxon>Enterococcaceae</taxon>
        <taxon>Vagococcus</taxon>
    </lineage>
</organism>
<protein>
    <submittedName>
        <fullName evidence="2">Helix-turn-helix domain-containing protein</fullName>
    </submittedName>
</protein>
<keyword evidence="3" id="KW-1185">Reference proteome</keyword>
<feature type="domain" description="Mga helix-turn-helix" evidence="1">
    <location>
        <begin position="88"/>
        <end position="163"/>
    </location>
</feature>
<name>A0AAF0CVA2_9ENTE</name>
<gene>
    <name evidence="2" type="ORF">OL234_01500</name>
</gene>
<evidence type="ECO:0000313" key="2">
    <source>
        <dbReference type="EMBL" id="WEG73608.1"/>
    </source>
</evidence>